<dbReference type="Pfam" id="PF22574">
    <property type="entry name" value="SPMIP8"/>
    <property type="match status" value="1"/>
</dbReference>
<dbReference type="EMBL" id="JAODUP010000037">
    <property type="protein sequence ID" value="KAK2166654.1"/>
    <property type="molecule type" value="Genomic_DNA"/>
</dbReference>
<reference evidence="1" key="1">
    <citation type="journal article" date="2023" name="Mol. Biol. Evol.">
        <title>Third-Generation Sequencing Reveals the Adaptive Role of the Epigenome in Three Deep-Sea Polychaetes.</title>
        <authorList>
            <person name="Perez M."/>
            <person name="Aroh O."/>
            <person name="Sun Y."/>
            <person name="Lan Y."/>
            <person name="Juniper S.K."/>
            <person name="Young C.R."/>
            <person name="Angers B."/>
            <person name="Qian P.Y."/>
        </authorList>
    </citation>
    <scope>NUCLEOTIDE SEQUENCE</scope>
    <source>
        <strain evidence="1">P08H-3</strain>
    </source>
</reference>
<sequence length="221" mass="25418">MTTIGVMKAPTDRILPMNMPSYSYRYPSLRTVKLAAVKEGLFHPRLPTFRHMDRDTAMHKLPDEHSRTTTSCGPGDFRRATTTLFTNDTPLPSAGITEMGRQLQRFYTPPVELRQTRGDWSEFLNRSPERYNIRLPELQENRDKGLHFSGYAVRYLRPEVTGSWKINMDKNQFRQMFSPAIGIRYRSTAATSPQRRGGKVTWSGRSLARAVVRPISARLQL</sequence>
<gene>
    <name evidence="1" type="ORF">LSH36_37g13039</name>
</gene>
<comment type="caution">
    <text evidence="1">The sequence shown here is derived from an EMBL/GenBank/DDBJ whole genome shotgun (WGS) entry which is preliminary data.</text>
</comment>
<dbReference type="Proteomes" id="UP001208570">
    <property type="component" value="Unassembled WGS sequence"/>
</dbReference>
<dbReference type="PANTHER" id="PTHR35348:SF1">
    <property type="entry name" value="TESTIS, PROSTATE AND PLACENTA-EXPRESSED PROTEIN"/>
    <property type="match status" value="1"/>
</dbReference>
<proteinExistence type="predicted"/>
<dbReference type="PANTHER" id="PTHR35348">
    <property type="entry name" value="TESTIS, PROSTATE AND PLACENTA-EXPRESSED PROTEIN"/>
    <property type="match status" value="1"/>
</dbReference>
<dbReference type="AlphaFoldDB" id="A0AAD9K803"/>
<accession>A0AAD9K803</accession>
<organism evidence="1 2">
    <name type="scientific">Paralvinella palmiformis</name>
    <dbReference type="NCBI Taxonomy" id="53620"/>
    <lineage>
        <taxon>Eukaryota</taxon>
        <taxon>Metazoa</taxon>
        <taxon>Spiralia</taxon>
        <taxon>Lophotrochozoa</taxon>
        <taxon>Annelida</taxon>
        <taxon>Polychaeta</taxon>
        <taxon>Sedentaria</taxon>
        <taxon>Canalipalpata</taxon>
        <taxon>Terebellida</taxon>
        <taxon>Terebelliformia</taxon>
        <taxon>Alvinellidae</taxon>
        <taxon>Paralvinella</taxon>
    </lineage>
</organism>
<name>A0AAD9K803_9ANNE</name>
<evidence type="ECO:0000313" key="2">
    <source>
        <dbReference type="Proteomes" id="UP001208570"/>
    </source>
</evidence>
<protein>
    <submittedName>
        <fullName evidence="1">Uncharacterized protein</fullName>
    </submittedName>
</protein>
<dbReference type="InterPro" id="IPR034584">
    <property type="entry name" value="SPMIP8"/>
</dbReference>
<evidence type="ECO:0000313" key="1">
    <source>
        <dbReference type="EMBL" id="KAK2166654.1"/>
    </source>
</evidence>
<keyword evidence="2" id="KW-1185">Reference proteome</keyword>